<dbReference type="EMBL" id="LAZR01009709">
    <property type="protein sequence ID" value="KKM71040.1"/>
    <property type="molecule type" value="Genomic_DNA"/>
</dbReference>
<reference evidence="1" key="1">
    <citation type="journal article" date="2015" name="Nature">
        <title>Complex archaea that bridge the gap between prokaryotes and eukaryotes.</title>
        <authorList>
            <person name="Spang A."/>
            <person name="Saw J.H."/>
            <person name="Jorgensen S.L."/>
            <person name="Zaremba-Niedzwiedzka K."/>
            <person name="Martijn J."/>
            <person name="Lind A.E."/>
            <person name="van Eijk R."/>
            <person name="Schleper C."/>
            <person name="Guy L."/>
            <person name="Ettema T.J."/>
        </authorList>
    </citation>
    <scope>NUCLEOTIDE SEQUENCE</scope>
</reference>
<organism evidence="1">
    <name type="scientific">marine sediment metagenome</name>
    <dbReference type="NCBI Taxonomy" id="412755"/>
    <lineage>
        <taxon>unclassified sequences</taxon>
        <taxon>metagenomes</taxon>
        <taxon>ecological metagenomes</taxon>
    </lineage>
</organism>
<dbReference type="AlphaFoldDB" id="A0A0F9M324"/>
<comment type="caution">
    <text evidence="1">The sequence shown here is derived from an EMBL/GenBank/DDBJ whole genome shotgun (WGS) entry which is preliminary data.</text>
</comment>
<sequence length="57" mass="6482">MMNESGFEPLDGAWEKKCNHLEHEPPMHICIPAGQQYRHVCPGCGKMNILRPPHVIC</sequence>
<gene>
    <name evidence="1" type="ORF">LCGC14_1434690</name>
</gene>
<protein>
    <submittedName>
        <fullName evidence="1">Uncharacterized protein</fullName>
    </submittedName>
</protein>
<evidence type="ECO:0000313" key="1">
    <source>
        <dbReference type="EMBL" id="KKM71040.1"/>
    </source>
</evidence>
<proteinExistence type="predicted"/>
<accession>A0A0F9M324</accession>
<name>A0A0F9M324_9ZZZZ</name>